<evidence type="ECO:0000256" key="1">
    <source>
        <dbReference type="SAM" id="MobiDB-lite"/>
    </source>
</evidence>
<feature type="compositionally biased region" description="Basic and acidic residues" evidence="1">
    <location>
        <begin position="128"/>
        <end position="139"/>
    </location>
</feature>
<reference evidence="3" key="2">
    <citation type="submission" date="2019-01" db="EMBL/GenBank/DDBJ databases">
        <title>Genome sequence of Desulfonema ishimotonii strain Tokyo 01.</title>
        <authorList>
            <person name="Fukui M."/>
        </authorList>
    </citation>
    <scope>NUCLEOTIDE SEQUENCE [LARGE SCALE GENOMIC DNA]</scope>
    <source>
        <strain evidence="3">Tokyo 01</strain>
    </source>
</reference>
<evidence type="ECO:0000313" key="2">
    <source>
        <dbReference type="EMBL" id="GBC62509.1"/>
    </source>
</evidence>
<reference evidence="3" key="1">
    <citation type="submission" date="2017-11" db="EMBL/GenBank/DDBJ databases">
        <authorList>
            <person name="Watanabe M."/>
            <person name="Kojima H."/>
        </authorList>
    </citation>
    <scope>NUCLEOTIDE SEQUENCE [LARGE SCALE GENOMIC DNA]</scope>
    <source>
        <strain evidence="3">Tokyo 01</strain>
    </source>
</reference>
<name>A0A401FZV2_9BACT</name>
<dbReference type="AlphaFoldDB" id="A0A401FZV2"/>
<evidence type="ECO:0000313" key="3">
    <source>
        <dbReference type="Proteomes" id="UP000288096"/>
    </source>
</evidence>
<organism evidence="2 3">
    <name type="scientific">Desulfonema ishimotonii</name>
    <dbReference type="NCBI Taxonomy" id="45657"/>
    <lineage>
        <taxon>Bacteria</taxon>
        <taxon>Pseudomonadati</taxon>
        <taxon>Thermodesulfobacteriota</taxon>
        <taxon>Desulfobacteria</taxon>
        <taxon>Desulfobacterales</taxon>
        <taxon>Desulfococcaceae</taxon>
        <taxon>Desulfonema</taxon>
    </lineage>
</organism>
<accession>A0A401FZV2</accession>
<protein>
    <submittedName>
        <fullName evidence="2">Uncharacterized protein</fullName>
    </submittedName>
</protein>
<dbReference type="Proteomes" id="UP000288096">
    <property type="component" value="Unassembled WGS sequence"/>
</dbReference>
<gene>
    <name evidence="2" type="ORF">DENIS_3481</name>
</gene>
<sequence length="177" mass="20253">MTLICPHCSETIRYTDLGGEEREIFRLLANMPPVVGRHVLDYTDLFRVPGARRPMQKSKRLRLLQSLDALIRSTHVGPKGYPARPVTPAIWGEGMYRMFVQALDLPLKNHSYLCKVVWQMADKADRQHETARNKAERDGSYVGQIHRQRQAAKPEVPFGGMSAEEMRAIRLKNKEVS</sequence>
<proteinExistence type="predicted"/>
<dbReference type="OrthoDB" id="5472058at2"/>
<keyword evidence="3" id="KW-1185">Reference proteome</keyword>
<feature type="region of interest" description="Disordered" evidence="1">
    <location>
        <begin position="128"/>
        <end position="153"/>
    </location>
</feature>
<comment type="caution">
    <text evidence="2">The sequence shown here is derived from an EMBL/GenBank/DDBJ whole genome shotgun (WGS) entry which is preliminary data.</text>
</comment>
<dbReference type="RefSeq" id="WP_124329676.1">
    <property type="nucleotide sequence ID" value="NZ_BEXT01000001.1"/>
</dbReference>
<dbReference type="EMBL" id="BEXT01000001">
    <property type="protein sequence ID" value="GBC62509.1"/>
    <property type="molecule type" value="Genomic_DNA"/>
</dbReference>